<dbReference type="PANTHER" id="PTHR24148:SF64">
    <property type="entry name" value="HETEROKARYON INCOMPATIBILITY DOMAIN-CONTAINING PROTEIN"/>
    <property type="match status" value="1"/>
</dbReference>
<evidence type="ECO:0000313" key="3">
    <source>
        <dbReference type="Proteomes" id="UP000521872"/>
    </source>
</evidence>
<evidence type="ECO:0000259" key="1">
    <source>
        <dbReference type="Pfam" id="PF06985"/>
    </source>
</evidence>
<protein>
    <recommendedName>
        <fullName evidence="1">Heterokaryon incompatibility domain-containing protein</fullName>
    </recommendedName>
</protein>
<dbReference type="EMBL" id="JAACJL010000001">
    <property type="protein sequence ID" value="KAF4623517.1"/>
    <property type="molecule type" value="Genomic_DNA"/>
</dbReference>
<proteinExistence type="predicted"/>
<dbReference type="InterPro" id="IPR010730">
    <property type="entry name" value="HET"/>
</dbReference>
<evidence type="ECO:0000313" key="2">
    <source>
        <dbReference type="EMBL" id="KAF4623517.1"/>
    </source>
</evidence>
<comment type="caution">
    <text evidence="2">The sequence shown here is derived from an EMBL/GenBank/DDBJ whole genome shotgun (WGS) entry which is preliminary data.</text>
</comment>
<dbReference type="InterPro" id="IPR052895">
    <property type="entry name" value="HetReg/Transcr_Mod"/>
</dbReference>
<dbReference type="AlphaFoldDB" id="A0A8H4VVB2"/>
<sequence length="757" mass="85865">MSGSTSSSYRSYFQYTQLPKRWIRLLRIHDCFSQLDGRPPPGRSELHEGISITIENHDISSCPPYIALSYTWGEPTQVPDPTLRVFTQVLRCYPIRCEGRLLLVSRNLRDGLRRLRRRQENNKINPGMYSHSTLKKWADLSGGEPELYWIDAICINQVDLDERAAQVALMGSIYKQATACLVWLGEHDEHTGSAMNTMLKFWNDIRTKKLPTHLPTLEQGRILQTKAQELSNLPKAEYQAFAILLSRTWFSRLWIIQEVVLASVVWVQCGQFFFDFESLLNLGGLLTFTRAFKTAGVQQAAVLQQLVMDVSPDAYSFTNTPMLLSQLASTRDKLLHGKKDDFIEISRLVGGSRATEPRDRIYAILAITAEFDTELDQAHAITPDYRCPIDQVFTDAVKAVARRRKDLSFLLLVSDQRWKTVPALPSWCPDFSCGKMGLPFRMAYEPLKNLSLFNKDVAHIEFCDKLLRVDGIRYDVIGRIPKRSLHESSDQPIGGLLELALHSGIDLVESLDALWRAILMDELNMLTPVPAVASLFSPALFLWLLTTVSTEDGATARQRAEAITRESETVRRVVQEFRRHQPRTSVLLPSESTVRSIQVRLRNAPSTMTTEELNKACDGFLHDELQMAVVNAKRTGVEPELKELIKWDSPIPHVRYEDVAKCFKTVYLPTIQGRFPRLSIYSTESGQLGGVRELVVPGDEIWVLHGLEYPVILRPKEGGVYSFCGGTYIQGDLRFVNFQARKSDCSPDSAVRRISIE</sequence>
<dbReference type="Proteomes" id="UP000521872">
    <property type="component" value="Unassembled WGS sequence"/>
</dbReference>
<gene>
    <name evidence="2" type="ORF">D9613_001500</name>
</gene>
<name>A0A8H4VVB2_9AGAR</name>
<feature type="domain" description="Heterokaryon incompatibility" evidence="1">
    <location>
        <begin position="145"/>
        <end position="258"/>
    </location>
</feature>
<accession>A0A8H4VVB2</accession>
<reference evidence="2 3" key="1">
    <citation type="submission" date="2019-12" db="EMBL/GenBank/DDBJ databases">
        <authorList>
            <person name="Floudas D."/>
            <person name="Bentzer J."/>
            <person name="Ahren D."/>
            <person name="Johansson T."/>
            <person name="Persson P."/>
            <person name="Tunlid A."/>
        </authorList>
    </citation>
    <scope>NUCLEOTIDE SEQUENCE [LARGE SCALE GENOMIC DNA]</scope>
    <source>
        <strain evidence="2 3">CBS 102.39</strain>
    </source>
</reference>
<organism evidence="2 3">
    <name type="scientific">Agrocybe pediades</name>
    <dbReference type="NCBI Taxonomy" id="84607"/>
    <lineage>
        <taxon>Eukaryota</taxon>
        <taxon>Fungi</taxon>
        <taxon>Dikarya</taxon>
        <taxon>Basidiomycota</taxon>
        <taxon>Agaricomycotina</taxon>
        <taxon>Agaricomycetes</taxon>
        <taxon>Agaricomycetidae</taxon>
        <taxon>Agaricales</taxon>
        <taxon>Agaricineae</taxon>
        <taxon>Strophariaceae</taxon>
        <taxon>Agrocybe</taxon>
    </lineage>
</organism>
<keyword evidence="3" id="KW-1185">Reference proteome</keyword>
<dbReference type="PANTHER" id="PTHR24148">
    <property type="entry name" value="ANKYRIN REPEAT DOMAIN-CONTAINING PROTEIN 39 HOMOLOG-RELATED"/>
    <property type="match status" value="1"/>
</dbReference>
<dbReference type="Pfam" id="PF06985">
    <property type="entry name" value="HET"/>
    <property type="match status" value="1"/>
</dbReference>